<organism evidence="3 4">
    <name type="scientific">Sphingomonas brevis</name>
    <dbReference type="NCBI Taxonomy" id="2908206"/>
    <lineage>
        <taxon>Bacteria</taxon>
        <taxon>Pseudomonadati</taxon>
        <taxon>Pseudomonadota</taxon>
        <taxon>Alphaproteobacteria</taxon>
        <taxon>Sphingomonadales</taxon>
        <taxon>Sphingomonadaceae</taxon>
        <taxon>Sphingomonas</taxon>
    </lineage>
</organism>
<dbReference type="InterPro" id="IPR032466">
    <property type="entry name" value="Metal_Hydrolase"/>
</dbReference>
<evidence type="ECO:0000313" key="3">
    <source>
        <dbReference type="EMBL" id="MCL6739650.1"/>
    </source>
</evidence>
<proteinExistence type="predicted"/>
<dbReference type="PANTHER" id="PTHR43135">
    <property type="entry name" value="ALPHA-D-RIBOSE 1-METHYLPHOSPHONATE 5-TRIPHOSPHATE DIPHOSPHATASE"/>
    <property type="match status" value="1"/>
</dbReference>
<keyword evidence="1" id="KW-0732">Signal</keyword>
<dbReference type="Gene3D" id="2.30.40.10">
    <property type="entry name" value="Urease, subunit C, domain 1"/>
    <property type="match status" value="1"/>
</dbReference>
<dbReference type="CDD" id="cd01299">
    <property type="entry name" value="Met_dep_hydrolase_A"/>
    <property type="match status" value="1"/>
</dbReference>
<accession>A0ABT0S5I0</accession>
<keyword evidence="4" id="KW-1185">Reference proteome</keyword>
<comment type="caution">
    <text evidence="3">The sequence shown here is derived from an EMBL/GenBank/DDBJ whole genome shotgun (WGS) entry which is preliminary data.</text>
</comment>
<dbReference type="EMBL" id="JAMGBB010000001">
    <property type="protein sequence ID" value="MCL6739650.1"/>
    <property type="molecule type" value="Genomic_DNA"/>
</dbReference>
<dbReference type="InterPro" id="IPR051781">
    <property type="entry name" value="Metallo-dep_Hydrolase"/>
</dbReference>
<feature type="domain" description="Amidohydrolase-related" evidence="2">
    <location>
        <begin position="73"/>
        <end position="419"/>
    </location>
</feature>
<dbReference type="Gene3D" id="3.20.20.140">
    <property type="entry name" value="Metal-dependent hydrolases"/>
    <property type="match status" value="1"/>
</dbReference>
<evidence type="ECO:0000259" key="2">
    <source>
        <dbReference type="Pfam" id="PF01979"/>
    </source>
</evidence>
<dbReference type="InterPro" id="IPR057744">
    <property type="entry name" value="OTAase-like"/>
</dbReference>
<name>A0ABT0S5I0_9SPHN</name>
<dbReference type="PANTHER" id="PTHR43135:SF3">
    <property type="entry name" value="ALPHA-D-RIBOSE 1-METHYLPHOSPHONATE 5-TRIPHOSPHATE DIPHOSPHATASE"/>
    <property type="match status" value="1"/>
</dbReference>
<feature type="chain" id="PRO_5046467054" evidence="1">
    <location>
        <begin position="19"/>
        <end position="420"/>
    </location>
</feature>
<dbReference type="InterPro" id="IPR006680">
    <property type="entry name" value="Amidohydro-rel"/>
</dbReference>
<dbReference type="RefSeq" id="WP_249914133.1">
    <property type="nucleotide sequence ID" value="NZ_JAMGBB010000001.1"/>
</dbReference>
<dbReference type="InterPro" id="IPR011059">
    <property type="entry name" value="Metal-dep_hydrolase_composite"/>
</dbReference>
<feature type="signal peptide" evidence="1">
    <location>
        <begin position="1"/>
        <end position="18"/>
    </location>
</feature>
<protein>
    <submittedName>
        <fullName evidence="3">Amidohydrolase family protein</fullName>
    </submittedName>
</protein>
<sequence length="420" mass="44516">MRSLLLAAALLVSSAASATTVVTADRYLDVNSGKYVEHPAIFIADDGHITSIADARTVRWGADVKQVNLAGKTLLPGFIDMHVHLTSLAEIGGYQGLKYTDSFWSAVGVANAVKTLAAGFTTVRNVGSSEFQDVGLKEAIDGGWIAGPRIIPAAYAIGATGGHCDESGLPPSYDKKSVSAVDSPQEARAKVRWLHKYGAEVIKICATGGVFSLGDSVGGQQLSLEEMKAIADEAHMLHLRVAAHAHGDEGIHDAILAGIDTIEHGSLASDATLKLALARKQPIWFSMDIYNDDYIVATGTSNGTEQESLDKEKAIALKQRQTFQRGVQLGVPMVFGSDAGVYPHGNNGKQFAKMVEWGMTPLQAIQAATRNASQALGRDDVGSIEVGRYGDLVAVTGDPTRDVRLLEKPDAVVKGGELVR</sequence>
<evidence type="ECO:0000313" key="4">
    <source>
        <dbReference type="Proteomes" id="UP001165383"/>
    </source>
</evidence>
<reference evidence="3" key="1">
    <citation type="submission" date="2022-05" db="EMBL/GenBank/DDBJ databases">
        <authorList>
            <person name="Jo J.-H."/>
            <person name="Im W.-T."/>
        </authorList>
    </citation>
    <scope>NUCLEOTIDE SEQUENCE</scope>
    <source>
        <strain evidence="3">RB56-2</strain>
    </source>
</reference>
<dbReference type="Proteomes" id="UP001165383">
    <property type="component" value="Unassembled WGS sequence"/>
</dbReference>
<dbReference type="Pfam" id="PF01979">
    <property type="entry name" value="Amidohydro_1"/>
    <property type="match status" value="1"/>
</dbReference>
<gene>
    <name evidence="3" type="ORF">LZ518_00635</name>
</gene>
<dbReference type="SUPFAM" id="SSF51338">
    <property type="entry name" value="Composite domain of metallo-dependent hydrolases"/>
    <property type="match status" value="1"/>
</dbReference>
<evidence type="ECO:0000256" key="1">
    <source>
        <dbReference type="SAM" id="SignalP"/>
    </source>
</evidence>
<dbReference type="SUPFAM" id="SSF51556">
    <property type="entry name" value="Metallo-dependent hydrolases"/>
    <property type="match status" value="1"/>
</dbReference>